<dbReference type="Proteomes" id="UP000050865">
    <property type="component" value="Unassembled WGS sequence"/>
</dbReference>
<protein>
    <submittedName>
        <fullName evidence="3">Uncharacterized protein</fullName>
    </submittedName>
</protein>
<keyword evidence="4" id="KW-1185">Reference proteome</keyword>
<evidence type="ECO:0000313" key="4">
    <source>
        <dbReference type="Proteomes" id="UP000050865"/>
    </source>
</evidence>
<keyword evidence="2" id="KW-1133">Transmembrane helix</keyword>
<evidence type="ECO:0000256" key="1">
    <source>
        <dbReference type="SAM" id="MobiDB-lite"/>
    </source>
</evidence>
<sequence>MMPLLFLPIILIIVGIVLVLVIGFSFFIGIALLHILIWPVLIGLLIWWLVRRQSGHTSRSRRHDHRDWQEYIKPGPKPAQHVKEESHHERQAHHDDWSDF</sequence>
<gene>
    <name evidence="3" type="ORF">FC75_GL000049</name>
</gene>
<reference evidence="3 4" key="1">
    <citation type="journal article" date="2015" name="Genome Announc.">
        <title>Expanding the biotechnology potential of lactobacilli through comparative genomics of 213 strains and associated genera.</title>
        <authorList>
            <person name="Sun Z."/>
            <person name="Harris H.M."/>
            <person name="McCann A."/>
            <person name="Guo C."/>
            <person name="Argimon S."/>
            <person name="Zhang W."/>
            <person name="Yang X."/>
            <person name="Jeffery I.B."/>
            <person name="Cooney J.C."/>
            <person name="Kagawa T.F."/>
            <person name="Liu W."/>
            <person name="Song Y."/>
            <person name="Salvetti E."/>
            <person name="Wrobel A."/>
            <person name="Rasinkangas P."/>
            <person name="Parkhill J."/>
            <person name="Rea M.C."/>
            <person name="O'Sullivan O."/>
            <person name="Ritari J."/>
            <person name="Douillard F.P."/>
            <person name="Paul Ross R."/>
            <person name="Yang R."/>
            <person name="Briner A.E."/>
            <person name="Felis G.E."/>
            <person name="de Vos W.M."/>
            <person name="Barrangou R."/>
            <person name="Klaenhammer T.R."/>
            <person name="Caufield P.W."/>
            <person name="Cui Y."/>
            <person name="Zhang H."/>
            <person name="O'Toole P.W."/>
        </authorList>
    </citation>
    <scope>NUCLEOTIDE SEQUENCE [LARGE SCALE GENOMIC DNA]</scope>
    <source>
        <strain evidence="3 4">DSM 22697</strain>
    </source>
</reference>
<keyword evidence="2" id="KW-0472">Membrane</keyword>
<dbReference type="PATRIC" id="fig|1423730.4.peg.54"/>
<accession>A0A0R2F7F8</accession>
<feature type="compositionally biased region" description="Basic and acidic residues" evidence="1">
    <location>
        <begin position="81"/>
        <end position="100"/>
    </location>
</feature>
<feature type="transmembrane region" description="Helical" evidence="2">
    <location>
        <begin position="5"/>
        <end position="24"/>
    </location>
</feature>
<name>A0A0R2F7F8_9LACO</name>
<evidence type="ECO:0000313" key="3">
    <source>
        <dbReference type="EMBL" id="KRN20717.1"/>
    </source>
</evidence>
<feature type="transmembrane region" description="Helical" evidence="2">
    <location>
        <begin position="30"/>
        <end position="50"/>
    </location>
</feature>
<proteinExistence type="predicted"/>
<evidence type="ECO:0000256" key="2">
    <source>
        <dbReference type="SAM" id="Phobius"/>
    </source>
</evidence>
<dbReference type="STRING" id="1423730.FC75_GL000049"/>
<feature type="region of interest" description="Disordered" evidence="1">
    <location>
        <begin position="56"/>
        <end position="100"/>
    </location>
</feature>
<dbReference type="AlphaFoldDB" id="A0A0R2F7F8"/>
<organism evidence="3 4">
    <name type="scientific">Lacticaseibacillus camelliae DSM 22697 = JCM 13995</name>
    <dbReference type="NCBI Taxonomy" id="1423730"/>
    <lineage>
        <taxon>Bacteria</taxon>
        <taxon>Bacillati</taxon>
        <taxon>Bacillota</taxon>
        <taxon>Bacilli</taxon>
        <taxon>Lactobacillales</taxon>
        <taxon>Lactobacillaceae</taxon>
        <taxon>Lacticaseibacillus</taxon>
    </lineage>
</organism>
<keyword evidence="2" id="KW-0812">Transmembrane</keyword>
<dbReference type="EMBL" id="AYZJ01000067">
    <property type="protein sequence ID" value="KRN20717.1"/>
    <property type="molecule type" value="Genomic_DNA"/>
</dbReference>
<comment type="caution">
    <text evidence="3">The sequence shown here is derived from an EMBL/GenBank/DDBJ whole genome shotgun (WGS) entry which is preliminary data.</text>
</comment>
<dbReference type="OrthoDB" id="2327525at2"/>